<sequence length="118" mass="13020">MSRVGDLSILSSFITNLLKDTEDKDKRGSGIFGGGYMAISLQICQAEAGARKVAEEGQSDKTMRPAWQIHSTQSGTRSPRVRVPPRPPPHSSWEYKTSALAARTFWSLRAFYVSCLSV</sequence>
<reference evidence="2 3" key="1">
    <citation type="submission" date="2018-04" db="EMBL/GenBank/DDBJ databases">
        <title>The genome of golden apple snail Pomacea canaliculata provides insight into stress tolerance and invasive adaptation.</title>
        <authorList>
            <person name="Liu C."/>
            <person name="Liu B."/>
            <person name="Ren Y."/>
            <person name="Zhang Y."/>
            <person name="Wang H."/>
            <person name="Li S."/>
            <person name="Jiang F."/>
            <person name="Yin L."/>
            <person name="Zhang G."/>
            <person name="Qian W."/>
            <person name="Fan W."/>
        </authorList>
    </citation>
    <scope>NUCLEOTIDE SEQUENCE [LARGE SCALE GENOMIC DNA]</scope>
    <source>
        <strain evidence="2">SZHN2017</strain>
        <tissue evidence="2">Muscle</tissue>
    </source>
</reference>
<protein>
    <submittedName>
        <fullName evidence="2">Uncharacterized protein</fullName>
    </submittedName>
</protein>
<organism evidence="2 3">
    <name type="scientific">Pomacea canaliculata</name>
    <name type="common">Golden apple snail</name>
    <dbReference type="NCBI Taxonomy" id="400727"/>
    <lineage>
        <taxon>Eukaryota</taxon>
        <taxon>Metazoa</taxon>
        <taxon>Spiralia</taxon>
        <taxon>Lophotrochozoa</taxon>
        <taxon>Mollusca</taxon>
        <taxon>Gastropoda</taxon>
        <taxon>Caenogastropoda</taxon>
        <taxon>Architaenioglossa</taxon>
        <taxon>Ampullarioidea</taxon>
        <taxon>Ampullariidae</taxon>
        <taxon>Pomacea</taxon>
    </lineage>
</organism>
<feature type="compositionally biased region" description="Basic and acidic residues" evidence="1">
    <location>
        <begin position="52"/>
        <end position="63"/>
    </location>
</feature>
<dbReference type="Proteomes" id="UP000245119">
    <property type="component" value="Linkage Group LG2"/>
</dbReference>
<accession>A0A2T7PUH0</accession>
<proteinExistence type="predicted"/>
<evidence type="ECO:0000256" key="1">
    <source>
        <dbReference type="SAM" id="MobiDB-lite"/>
    </source>
</evidence>
<dbReference type="EMBL" id="PZQS01000002">
    <property type="protein sequence ID" value="PVD37076.1"/>
    <property type="molecule type" value="Genomic_DNA"/>
</dbReference>
<name>A0A2T7PUH0_POMCA</name>
<keyword evidence="3" id="KW-1185">Reference proteome</keyword>
<feature type="region of interest" description="Disordered" evidence="1">
    <location>
        <begin position="52"/>
        <end position="92"/>
    </location>
</feature>
<gene>
    <name evidence="2" type="ORF">C0Q70_04069</name>
</gene>
<comment type="caution">
    <text evidence="2">The sequence shown here is derived from an EMBL/GenBank/DDBJ whole genome shotgun (WGS) entry which is preliminary data.</text>
</comment>
<dbReference type="AlphaFoldDB" id="A0A2T7PUH0"/>
<evidence type="ECO:0000313" key="3">
    <source>
        <dbReference type="Proteomes" id="UP000245119"/>
    </source>
</evidence>
<evidence type="ECO:0000313" key="2">
    <source>
        <dbReference type="EMBL" id="PVD37076.1"/>
    </source>
</evidence>